<gene>
    <name evidence="2" type="ORF">Rhow_004518</name>
</gene>
<keyword evidence="3" id="KW-1185">Reference proteome</keyword>
<comment type="caution">
    <text evidence="2">The sequence shown here is derived from an EMBL/GenBank/DDBJ whole genome shotgun (WGS) entry which is preliminary data.</text>
</comment>
<dbReference type="Pfam" id="PF20401">
    <property type="entry name" value="Rhomboid_2"/>
    <property type="match status" value="1"/>
</dbReference>
<protein>
    <submittedName>
        <fullName evidence="2">Uncharacterized protein</fullName>
    </submittedName>
</protein>
<feature type="transmembrane region" description="Helical" evidence="1">
    <location>
        <begin position="129"/>
        <end position="148"/>
    </location>
</feature>
<evidence type="ECO:0000313" key="3">
    <source>
        <dbReference type="Proteomes" id="UP000287519"/>
    </source>
</evidence>
<keyword evidence="1" id="KW-0812">Transmembrane</keyword>
<dbReference type="EMBL" id="BHYM01000038">
    <property type="protein sequence ID" value="GCE40875.1"/>
    <property type="molecule type" value="Genomic_DNA"/>
</dbReference>
<dbReference type="AlphaFoldDB" id="A0A402CB61"/>
<name>A0A402CB61_RHOWR</name>
<keyword evidence="1" id="KW-0472">Membrane</keyword>
<accession>A0A402CB61</accession>
<keyword evidence="1" id="KW-1133">Transmembrane helix</keyword>
<reference evidence="2 3" key="1">
    <citation type="submission" date="2018-11" db="EMBL/GenBank/DDBJ databases">
        <title>Microbial catabolism of amino acid.</title>
        <authorList>
            <person name="Hibi M."/>
            <person name="Ogawa J."/>
        </authorList>
    </citation>
    <scope>NUCLEOTIDE SEQUENCE [LARGE SCALE GENOMIC DNA]</scope>
    <source>
        <strain evidence="2 3">C31-06</strain>
    </source>
</reference>
<feature type="transmembrane region" description="Helical" evidence="1">
    <location>
        <begin position="74"/>
        <end position="95"/>
    </location>
</feature>
<feature type="transmembrane region" description="Helical" evidence="1">
    <location>
        <begin position="220"/>
        <end position="237"/>
    </location>
</feature>
<feature type="transmembrane region" description="Helical" evidence="1">
    <location>
        <begin position="160"/>
        <end position="183"/>
    </location>
</feature>
<evidence type="ECO:0000256" key="1">
    <source>
        <dbReference type="SAM" id="Phobius"/>
    </source>
</evidence>
<sequence length="283" mass="31167">MRTWTIGPAVALFDALVMPKFVIELARTPEMLPADASDLMIAAASETGDPVHTESMDIAISSRLRSLPRAAWTYVRRAPGTYIWLAILLVTSVVMKNLPPDDLARVLGNRSTNLHHLAEDPVRVLISSAFWLAGGGWITYFISFNIFHVPAERWLGTVRWLCVVVIAHVGATYLSEGALYWAIRHGYAPASAVDTLDIGVSYGLAGVIAVLTYRIAPPWRYLYVAAVLAFFAVPLFIDLNFTAIGHFTAALLGLGCYPLVRSRGSTWSPVEVVRRVRRMRAVS</sequence>
<organism evidence="2 3">
    <name type="scientific">Rhodococcus wratislaviensis</name>
    <name type="common">Tsukamurella wratislaviensis</name>
    <dbReference type="NCBI Taxonomy" id="44752"/>
    <lineage>
        <taxon>Bacteria</taxon>
        <taxon>Bacillati</taxon>
        <taxon>Actinomycetota</taxon>
        <taxon>Actinomycetes</taxon>
        <taxon>Mycobacteriales</taxon>
        <taxon>Nocardiaceae</taxon>
        <taxon>Rhodococcus</taxon>
    </lineage>
</organism>
<evidence type="ECO:0000313" key="2">
    <source>
        <dbReference type="EMBL" id="GCE40875.1"/>
    </source>
</evidence>
<dbReference type="Proteomes" id="UP000287519">
    <property type="component" value="Unassembled WGS sequence"/>
</dbReference>
<feature type="transmembrane region" description="Helical" evidence="1">
    <location>
        <begin position="195"/>
        <end position="213"/>
    </location>
</feature>
<proteinExistence type="predicted"/>
<dbReference type="InterPro" id="IPR046862">
    <property type="entry name" value="Rhomboid_2"/>
</dbReference>